<dbReference type="Proteomes" id="UP000004184">
    <property type="component" value="Unassembled WGS sequence"/>
</dbReference>
<evidence type="ECO:0000256" key="1">
    <source>
        <dbReference type="SAM" id="MobiDB-lite"/>
    </source>
</evidence>
<protein>
    <submittedName>
        <fullName evidence="2">Predicted protein</fullName>
    </submittedName>
</protein>
<accession>D9XF67</accession>
<evidence type="ECO:0000313" key="3">
    <source>
        <dbReference type="Proteomes" id="UP000004184"/>
    </source>
</evidence>
<organism evidence="2 3">
    <name type="scientific">Streptomyces viridochromogenes (strain DSM 40736 / JCM 4977 / BCRC 1201 / Tue 494)</name>
    <dbReference type="NCBI Taxonomy" id="591159"/>
    <lineage>
        <taxon>Bacteria</taxon>
        <taxon>Bacillati</taxon>
        <taxon>Actinomycetota</taxon>
        <taxon>Actinomycetes</taxon>
        <taxon>Kitasatosporales</taxon>
        <taxon>Streptomycetaceae</taxon>
        <taxon>Streptomyces</taxon>
    </lineage>
</organism>
<dbReference type="eggNOG" id="COG0456">
    <property type="taxonomic scope" value="Bacteria"/>
</dbReference>
<keyword evidence="3" id="KW-1185">Reference proteome</keyword>
<feature type="region of interest" description="Disordered" evidence="1">
    <location>
        <begin position="1"/>
        <end position="38"/>
    </location>
</feature>
<name>D9XF67_STRVT</name>
<evidence type="ECO:0000313" key="2">
    <source>
        <dbReference type="EMBL" id="EFL30546.1"/>
    </source>
</evidence>
<gene>
    <name evidence="2" type="ORF">SSQG_01064</name>
</gene>
<sequence>MVAVPQGAGPLGARWSCRAGSGHRPGGGGARRRRGSRTVTIRPYGRDVLSLAGELTGAYGEVFTAPPWEDRDAAETRTAFRERLESDARRPGFRAVLALSEDGEVDGFATGWTTLAPFRTGRRCPAAGPGC</sequence>
<dbReference type="HOGENOM" id="CLU_1926468_0_0_11"/>
<dbReference type="AlphaFoldDB" id="D9XF67"/>
<proteinExistence type="predicted"/>
<reference evidence="3" key="1">
    <citation type="submission" date="2009-02" db="EMBL/GenBank/DDBJ databases">
        <title>Annotation of Streptomyces viridochromogenes strain DSM 40736.</title>
        <authorList>
            <consortium name="The Broad Institute Genome Sequencing Platform"/>
            <consortium name="Broad Institute Microbial Sequencing Center"/>
            <person name="Fischbach M."/>
            <person name="Godfrey P."/>
            <person name="Ward D."/>
            <person name="Young S."/>
            <person name="Zeng Q."/>
            <person name="Koehrsen M."/>
            <person name="Alvarado L."/>
            <person name="Berlin A.M."/>
            <person name="Bochicchio J."/>
            <person name="Borenstein D."/>
            <person name="Chapman S.B."/>
            <person name="Chen Z."/>
            <person name="Engels R."/>
            <person name="Freedman E."/>
            <person name="Gellesch M."/>
            <person name="Goldberg J."/>
            <person name="Griggs A."/>
            <person name="Gujja S."/>
            <person name="Heilman E.R."/>
            <person name="Heiman D.I."/>
            <person name="Hepburn T.A."/>
            <person name="Howarth C."/>
            <person name="Jen D."/>
            <person name="Larson L."/>
            <person name="Lewis B."/>
            <person name="Mehta T."/>
            <person name="Park D."/>
            <person name="Pearson M."/>
            <person name="Richards J."/>
            <person name="Roberts A."/>
            <person name="Saif S."/>
            <person name="Shea T.D."/>
            <person name="Shenoy N."/>
            <person name="Sisk P."/>
            <person name="Stolte C."/>
            <person name="Sykes S.N."/>
            <person name="Thomson T."/>
            <person name="Walk T."/>
            <person name="White J."/>
            <person name="Yandava C."/>
            <person name="Straight P."/>
            <person name="Clardy J."/>
            <person name="Hung D."/>
            <person name="Kolter R."/>
            <person name="Mekalanos J."/>
            <person name="Walker S."/>
            <person name="Walsh C.T."/>
            <person name="Wieland-Brown L.C."/>
            <person name="Haas B."/>
            <person name="Nusbaum C."/>
            <person name="Birren B."/>
        </authorList>
    </citation>
    <scope>NUCLEOTIDE SEQUENCE [LARGE SCALE GENOMIC DNA]</scope>
    <source>
        <strain evidence="3">DSM 40736 / JCM 4977 / BCRC 1201 / Tue 494</strain>
    </source>
</reference>
<dbReference type="EMBL" id="GG657757">
    <property type="protein sequence ID" value="EFL30546.1"/>
    <property type="molecule type" value="Genomic_DNA"/>
</dbReference>
<dbReference type="STRING" id="591159.SSQG_01064"/>